<evidence type="ECO:0000256" key="2">
    <source>
        <dbReference type="ARBA" id="ARBA00022679"/>
    </source>
</evidence>
<organism evidence="8 9">
    <name type="scientific">Trifolium medium</name>
    <dbReference type="NCBI Taxonomy" id="97028"/>
    <lineage>
        <taxon>Eukaryota</taxon>
        <taxon>Viridiplantae</taxon>
        <taxon>Streptophyta</taxon>
        <taxon>Embryophyta</taxon>
        <taxon>Tracheophyta</taxon>
        <taxon>Spermatophyta</taxon>
        <taxon>Magnoliopsida</taxon>
        <taxon>eudicotyledons</taxon>
        <taxon>Gunneridae</taxon>
        <taxon>Pentapetalae</taxon>
        <taxon>rosids</taxon>
        <taxon>fabids</taxon>
        <taxon>Fabales</taxon>
        <taxon>Fabaceae</taxon>
        <taxon>Papilionoideae</taxon>
        <taxon>50 kb inversion clade</taxon>
        <taxon>NPAAA clade</taxon>
        <taxon>Hologalegina</taxon>
        <taxon>IRL clade</taxon>
        <taxon>Trifolieae</taxon>
        <taxon>Trifolium</taxon>
    </lineage>
</organism>
<dbReference type="Gene3D" id="3.30.200.20">
    <property type="entry name" value="Phosphorylase Kinase, domain 1"/>
    <property type="match status" value="1"/>
</dbReference>
<dbReference type="PANTHER" id="PTHR24346">
    <property type="entry name" value="MAP/MICROTUBULE AFFINITY-REGULATING KINASE"/>
    <property type="match status" value="1"/>
</dbReference>
<dbReference type="Proteomes" id="UP000265520">
    <property type="component" value="Unassembled WGS sequence"/>
</dbReference>
<dbReference type="AlphaFoldDB" id="A0A392PEM5"/>
<comment type="caution">
    <text evidence="8">The sequence shown here is derived from an EMBL/GenBank/DDBJ whole genome shotgun (WGS) entry which is preliminary data.</text>
</comment>
<evidence type="ECO:0000313" key="9">
    <source>
        <dbReference type="Proteomes" id="UP000265520"/>
    </source>
</evidence>
<keyword evidence="9" id="KW-1185">Reference proteome</keyword>
<dbReference type="InterPro" id="IPR017441">
    <property type="entry name" value="Protein_kinase_ATP_BS"/>
</dbReference>
<evidence type="ECO:0000256" key="5">
    <source>
        <dbReference type="ARBA" id="ARBA00022840"/>
    </source>
</evidence>
<keyword evidence="3 6" id="KW-0547">Nucleotide-binding</keyword>
<gene>
    <name evidence="8" type="ORF">A2U01_0030855</name>
</gene>
<evidence type="ECO:0000256" key="4">
    <source>
        <dbReference type="ARBA" id="ARBA00022777"/>
    </source>
</evidence>
<dbReference type="GO" id="GO:0035556">
    <property type="term" value="P:intracellular signal transduction"/>
    <property type="evidence" value="ECO:0007669"/>
    <property type="project" value="TreeGrafter"/>
</dbReference>
<proteinExistence type="predicted"/>
<accession>A0A392PEM5</accession>
<dbReference type="GO" id="GO:0004674">
    <property type="term" value="F:protein serine/threonine kinase activity"/>
    <property type="evidence" value="ECO:0007669"/>
    <property type="project" value="UniProtKB-KW"/>
</dbReference>
<evidence type="ECO:0000313" key="8">
    <source>
        <dbReference type="EMBL" id="MCI09766.1"/>
    </source>
</evidence>
<name>A0A392PEM5_9FABA</name>
<feature type="domain" description="Protein kinase" evidence="7">
    <location>
        <begin position="20"/>
        <end position="64"/>
    </location>
</feature>
<feature type="binding site" evidence="6">
    <location>
        <position position="49"/>
    </location>
    <ligand>
        <name>ATP</name>
        <dbReference type="ChEBI" id="CHEBI:30616"/>
    </ligand>
</feature>
<keyword evidence="2" id="KW-0808">Transferase</keyword>
<keyword evidence="5 6" id="KW-0067">ATP-binding</keyword>
<evidence type="ECO:0000256" key="6">
    <source>
        <dbReference type="PROSITE-ProRule" id="PRU10141"/>
    </source>
</evidence>
<dbReference type="PROSITE" id="PS50011">
    <property type="entry name" value="PROTEIN_KINASE_DOM"/>
    <property type="match status" value="1"/>
</dbReference>
<dbReference type="PROSITE" id="PS00107">
    <property type="entry name" value="PROTEIN_KINASE_ATP"/>
    <property type="match status" value="1"/>
</dbReference>
<evidence type="ECO:0000256" key="1">
    <source>
        <dbReference type="ARBA" id="ARBA00022527"/>
    </source>
</evidence>
<reference evidence="8 9" key="1">
    <citation type="journal article" date="2018" name="Front. Plant Sci.">
        <title>Red Clover (Trifolium pratense) and Zigzag Clover (T. medium) - A Picture of Genomic Similarities and Differences.</title>
        <authorList>
            <person name="Dluhosova J."/>
            <person name="Istvanek J."/>
            <person name="Nedelnik J."/>
            <person name="Repkova J."/>
        </authorList>
    </citation>
    <scope>NUCLEOTIDE SEQUENCE [LARGE SCALE GENOMIC DNA]</scope>
    <source>
        <strain evidence="9">cv. 10/8</strain>
        <tissue evidence="8">Leaf</tissue>
    </source>
</reference>
<feature type="non-terminal residue" evidence="8">
    <location>
        <position position="64"/>
    </location>
</feature>
<protein>
    <submittedName>
        <fullName evidence="8">SNF1-related protein kinase</fullName>
    </submittedName>
</protein>
<dbReference type="InterPro" id="IPR000719">
    <property type="entry name" value="Prot_kinase_dom"/>
</dbReference>
<dbReference type="GO" id="GO:0005524">
    <property type="term" value="F:ATP binding"/>
    <property type="evidence" value="ECO:0007669"/>
    <property type="project" value="UniProtKB-UniRule"/>
</dbReference>
<keyword evidence="1" id="KW-0723">Serine/threonine-protein kinase</keyword>
<evidence type="ECO:0000259" key="7">
    <source>
        <dbReference type="PROSITE" id="PS50011"/>
    </source>
</evidence>
<evidence type="ECO:0000256" key="3">
    <source>
        <dbReference type="ARBA" id="ARBA00022741"/>
    </source>
</evidence>
<sequence>MDGPAGHGGGSSIHPLLQHYKIGKTLGIGSFGKVKLAEHVLTGHKVAIKILNRCKIKNMEMEEK</sequence>
<dbReference type="EMBL" id="LXQA010073786">
    <property type="protein sequence ID" value="MCI09766.1"/>
    <property type="molecule type" value="Genomic_DNA"/>
</dbReference>
<keyword evidence="4 8" id="KW-0418">Kinase</keyword>
<dbReference type="PANTHER" id="PTHR24346:SF82">
    <property type="entry name" value="KP78A-RELATED"/>
    <property type="match status" value="1"/>
</dbReference>
<dbReference type="InterPro" id="IPR011009">
    <property type="entry name" value="Kinase-like_dom_sf"/>
</dbReference>
<dbReference type="SUPFAM" id="SSF56112">
    <property type="entry name" value="Protein kinase-like (PK-like)"/>
    <property type="match status" value="1"/>
</dbReference>
<dbReference type="GO" id="GO:0005737">
    <property type="term" value="C:cytoplasm"/>
    <property type="evidence" value="ECO:0007669"/>
    <property type="project" value="TreeGrafter"/>
</dbReference>